<sequence>MTLRGSLSSDVGDIGKAESQHREQGNGNTMYEMPVVDASAGFDELEEKRITKSLLWKLDTRMLPMLAILFLFSFLDRTNIGNAKILGLQTDLKLDGNQYANCLAIFFAFYIASEVPSNLVIKKVSPRIWLGVLTTVWGIIGMAMGFVKSYTGLMVVRAFLGATEGGLLPGIVLYLSMMYRRKEIGIRLGLIYSSASLSGAFGGLLATGLYQMGGRGGLAGWRWILIIEGIVTAIVGILAAIILPSTVDKAPFLTEDERKLAVARLLADKPLAVDSNGNTMIAQEPFEWWRVNQAVFSIKTWLSALAYLAILSALYSFGLFVPTIVQGLGYTAVRAQLFSVPPYAVAAVLTVIAAIWSDRRRTRGPVMLAFLPLSIAGYAIIANTTSNQTKYGALFLMAAGLYPSVPPVLVWLSNNYTNHYTRATAIGLQLAIANCGGFPATFVYQASEAPVYKKAHTIIMAMLAAAWVLVACKCAYLRYINSRKAAGKFDQHRGCGDDRDPEFRYII</sequence>
<dbReference type="PROSITE" id="PS50850">
    <property type="entry name" value="MFS"/>
    <property type="match status" value="1"/>
</dbReference>
<feature type="transmembrane region" description="Helical" evidence="7">
    <location>
        <begin position="304"/>
        <end position="325"/>
    </location>
</feature>
<feature type="region of interest" description="Disordered" evidence="6">
    <location>
        <begin position="1"/>
        <end position="28"/>
    </location>
</feature>
<feature type="transmembrane region" description="Helical" evidence="7">
    <location>
        <begin position="223"/>
        <end position="243"/>
    </location>
</feature>
<evidence type="ECO:0000256" key="5">
    <source>
        <dbReference type="ARBA" id="ARBA00023136"/>
    </source>
</evidence>
<feature type="transmembrane region" description="Helical" evidence="7">
    <location>
        <begin position="98"/>
        <end position="121"/>
    </location>
</feature>
<comment type="caution">
    <text evidence="9">The sequence shown here is derived from an EMBL/GenBank/DDBJ whole genome shotgun (WGS) entry which is preliminary data.</text>
</comment>
<keyword evidence="5 7" id="KW-0472">Membrane</keyword>
<organism evidence="9 10">
    <name type="scientific">Saitozyma podzolica</name>
    <dbReference type="NCBI Taxonomy" id="1890683"/>
    <lineage>
        <taxon>Eukaryota</taxon>
        <taxon>Fungi</taxon>
        <taxon>Dikarya</taxon>
        <taxon>Basidiomycota</taxon>
        <taxon>Agaricomycotina</taxon>
        <taxon>Tremellomycetes</taxon>
        <taxon>Tremellales</taxon>
        <taxon>Trimorphomycetaceae</taxon>
        <taxon>Saitozyma</taxon>
    </lineage>
</organism>
<comment type="subcellular location">
    <subcellularLocation>
        <location evidence="1">Membrane</location>
        <topology evidence="1">Multi-pass membrane protein</topology>
    </subcellularLocation>
</comment>
<evidence type="ECO:0000313" key="9">
    <source>
        <dbReference type="EMBL" id="RSH89105.1"/>
    </source>
</evidence>
<feature type="transmembrane region" description="Helical" evidence="7">
    <location>
        <begin position="458"/>
        <end position="479"/>
    </location>
</feature>
<dbReference type="InterPro" id="IPR011701">
    <property type="entry name" value="MFS"/>
</dbReference>
<dbReference type="FunFam" id="1.20.1250.20:FF:000013">
    <property type="entry name" value="MFS general substrate transporter"/>
    <property type="match status" value="1"/>
</dbReference>
<dbReference type="InterPro" id="IPR020846">
    <property type="entry name" value="MFS_dom"/>
</dbReference>
<dbReference type="GO" id="GO:0016020">
    <property type="term" value="C:membrane"/>
    <property type="evidence" value="ECO:0007669"/>
    <property type="project" value="UniProtKB-SubCell"/>
</dbReference>
<keyword evidence="10" id="KW-1185">Reference proteome</keyword>
<dbReference type="InterPro" id="IPR036259">
    <property type="entry name" value="MFS_trans_sf"/>
</dbReference>
<evidence type="ECO:0000256" key="3">
    <source>
        <dbReference type="ARBA" id="ARBA00022692"/>
    </source>
</evidence>
<evidence type="ECO:0000256" key="2">
    <source>
        <dbReference type="ARBA" id="ARBA00022448"/>
    </source>
</evidence>
<accession>A0A427YD82</accession>
<evidence type="ECO:0000256" key="7">
    <source>
        <dbReference type="SAM" id="Phobius"/>
    </source>
</evidence>
<dbReference type="PANTHER" id="PTHR43791:SF67">
    <property type="entry name" value="TRANSPORTER, PUTATIVE (AFU_ORTHOLOGUE AFUA_3G04010)-RELATED"/>
    <property type="match status" value="1"/>
</dbReference>
<dbReference type="GO" id="GO:0022857">
    <property type="term" value="F:transmembrane transporter activity"/>
    <property type="evidence" value="ECO:0007669"/>
    <property type="project" value="InterPro"/>
</dbReference>
<keyword evidence="4 7" id="KW-1133">Transmembrane helix</keyword>
<feature type="domain" description="Major facilitator superfamily (MFS) profile" evidence="8">
    <location>
        <begin position="62"/>
        <end position="483"/>
    </location>
</feature>
<name>A0A427YD82_9TREE</name>
<feature type="compositionally biased region" description="Basic and acidic residues" evidence="6">
    <location>
        <begin position="13"/>
        <end position="24"/>
    </location>
</feature>
<dbReference type="Pfam" id="PF07690">
    <property type="entry name" value="MFS_1"/>
    <property type="match status" value="1"/>
</dbReference>
<dbReference type="SUPFAM" id="SSF103473">
    <property type="entry name" value="MFS general substrate transporter"/>
    <property type="match status" value="1"/>
</dbReference>
<evidence type="ECO:0000256" key="6">
    <source>
        <dbReference type="SAM" id="MobiDB-lite"/>
    </source>
</evidence>
<feature type="transmembrane region" description="Helical" evidence="7">
    <location>
        <begin position="391"/>
        <end position="412"/>
    </location>
</feature>
<feature type="transmembrane region" description="Helical" evidence="7">
    <location>
        <begin position="128"/>
        <end position="147"/>
    </location>
</feature>
<evidence type="ECO:0000256" key="4">
    <source>
        <dbReference type="ARBA" id="ARBA00022989"/>
    </source>
</evidence>
<evidence type="ECO:0000259" key="8">
    <source>
        <dbReference type="PROSITE" id="PS50850"/>
    </source>
</evidence>
<dbReference type="FunFam" id="1.20.1250.20:FF:000034">
    <property type="entry name" value="MFS general substrate transporter"/>
    <property type="match status" value="1"/>
</dbReference>
<evidence type="ECO:0000256" key="1">
    <source>
        <dbReference type="ARBA" id="ARBA00004141"/>
    </source>
</evidence>
<dbReference type="Gene3D" id="1.20.1250.20">
    <property type="entry name" value="MFS general substrate transporter like domains"/>
    <property type="match status" value="2"/>
</dbReference>
<feature type="transmembrane region" description="Helical" evidence="7">
    <location>
        <begin position="424"/>
        <end position="446"/>
    </location>
</feature>
<dbReference type="Proteomes" id="UP000279259">
    <property type="component" value="Unassembled WGS sequence"/>
</dbReference>
<feature type="transmembrane region" description="Helical" evidence="7">
    <location>
        <begin position="337"/>
        <end position="356"/>
    </location>
</feature>
<reference evidence="9 10" key="1">
    <citation type="submission" date="2018-11" db="EMBL/GenBank/DDBJ databases">
        <title>Genome sequence of Saitozyma podzolica DSM 27192.</title>
        <authorList>
            <person name="Aliyu H."/>
            <person name="Gorte O."/>
            <person name="Ochsenreither K."/>
        </authorList>
    </citation>
    <scope>NUCLEOTIDE SEQUENCE [LARGE SCALE GENOMIC DNA]</scope>
    <source>
        <strain evidence="9 10">DSM 27192</strain>
    </source>
</reference>
<proteinExistence type="predicted"/>
<dbReference type="EMBL" id="RSCD01000015">
    <property type="protein sequence ID" value="RSH89105.1"/>
    <property type="molecule type" value="Genomic_DNA"/>
</dbReference>
<gene>
    <name evidence="9" type="ORF">EHS25_002771</name>
</gene>
<dbReference type="PANTHER" id="PTHR43791">
    <property type="entry name" value="PERMEASE-RELATED"/>
    <property type="match status" value="1"/>
</dbReference>
<feature type="transmembrane region" description="Helical" evidence="7">
    <location>
        <begin position="368"/>
        <end position="385"/>
    </location>
</feature>
<feature type="transmembrane region" description="Helical" evidence="7">
    <location>
        <begin position="153"/>
        <end position="176"/>
    </location>
</feature>
<evidence type="ECO:0000313" key="10">
    <source>
        <dbReference type="Proteomes" id="UP000279259"/>
    </source>
</evidence>
<keyword evidence="2" id="KW-0813">Transport</keyword>
<dbReference type="OrthoDB" id="9971669at2759"/>
<protein>
    <recommendedName>
        <fullName evidence="8">Major facilitator superfamily (MFS) profile domain-containing protein</fullName>
    </recommendedName>
</protein>
<feature type="transmembrane region" description="Helical" evidence="7">
    <location>
        <begin position="188"/>
        <end position="211"/>
    </location>
</feature>
<keyword evidence="3 7" id="KW-0812">Transmembrane</keyword>
<dbReference type="AlphaFoldDB" id="A0A427YD82"/>